<keyword evidence="2" id="KW-1185">Reference proteome</keyword>
<comment type="caution">
    <text evidence="1">The sequence shown here is derived from an EMBL/GenBank/DDBJ whole genome shotgun (WGS) entry which is preliminary data.</text>
</comment>
<dbReference type="RefSeq" id="WP_085011576.1">
    <property type="nucleotide sequence ID" value="NZ_NAAD01000024.1"/>
</dbReference>
<reference evidence="1 2" key="1">
    <citation type="submission" date="2017-03" db="EMBL/GenBank/DDBJ databases">
        <title>Genome sequence of Geothermobacter sp. EPR-M, Deep-Sea Iron Reducer.</title>
        <authorList>
            <person name="Tully B."/>
            <person name="Savalia P."/>
            <person name="Abuyen K."/>
            <person name="Baughan C."/>
            <person name="Romero E."/>
            <person name="Ronkowski C."/>
            <person name="Torres B."/>
            <person name="Tremblay J."/>
            <person name="Trujillo A."/>
            <person name="Tyler M."/>
            <person name="Perez-Rodriguez I."/>
            <person name="Amend J."/>
        </authorList>
    </citation>
    <scope>NUCLEOTIDE SEQUENCE [LARGE SCALE GENOMIC DNA]</scope>
    <source>
        <strain evidence="1 2">EPR-M</strain>
    </source>
</reference>
<protein>
    <submittedName>
        <fullName evidence="1">Uncharacterized protein</fullName>
    </submittedName>
</protein>
<dbReference type="Proteomes" id="UP000193136">
    <property type="component" value="Unassembled WGS sequence"/>
</dbReference>
<dbReference type="EMBL" id="NAAD01000024">
    <property type="protein sequence ID" value="ORJ55901.1"/>
    <property type="molecule type" value="Genomic_DNA"/>
</dbReference>
<evidence type="ECO:0000313" key="2">
    <source>
        <dbReference type="Proteomes" id="UP000193136"/>
    </source>
</evidence>
<organism evidence="1 2">
    <name type="scientific">Geothermobacter hydrogeniphilus</name>
    <dbReference type="NCBI Taxonomy" id="1969733"/>
    <lineage>
        <taxon>Bacteria</taxon>
        <taxon>Pseudomonadati</taxon>
        <taxon>Thermodesulfobacteriota</taxon>
        <taxon>Desulfuromonadia</taxon>
        <taxon>Desulfuromonadales</taxon>
        <taxon>Geothermobacteraceae</taxon>
        <taxon>Geothermobacter</taxon>
    </lineage>
</organism>
<sequence>MDMERVLKNEFENWIVNYCSKYRIADKKLYSAVPKKTWHNSLNQFLKTEADVQCKFGGYLELTFMNKNPTEYTVHSELPIYDKSFGSHGMRVDLAITEVTDPCIWLNEDDIRNSLTAAIEVKYENYRYPYEEFDNGRIRRDIEKLATLTPENGYHQKIIKIMLIMVENPDFDSDRISVRETITLAREANVRIFSNITQLMC</sequence>
<proteinExistence type="predicted"/>
<evidence type="ECO:0000313" key="1">
    <source>
        <dbReference type="EMBL" id="ORJ55901.1"/>
    </source>
</evidence>
<accession>A0A1X0XSM3</accession>
<name>A0A1X0XSM3_9BACT</name>
<gene>
    <name evidence="1" type="ORF">B5V00_14680</name>
</gene>
<dbReference type="AlphaFoldDB" id="A0A1X0XSM3"/>